<name>A0A2S7KZR4_9FLAO</name>
<dbReference type="AlphaFoldDB" id="A0A2S7KZR4"/>
<gene>
    <name evidence="2" type="ORF">BST83_13085</name>
</gene>
<dbReference type="EMBL" id="MQUA01000013">
    <property type="protein sequence ID" value="PQB07978.1"/>
    <property type="molecule type" value="Genomic_DNA"/>
</dbReference>
<keyword evidence="1" id="KW-0472">Membrane</keyword>
<proteinExistence type="predicted"/>
<dbReference type="Proteomes" id="UP000239522">
    <property type="component" value="Unassembled WGS sequence"/>
</dbReference>
<evidence type="ECO:0000256" key="1">
    <source>
        <dbReference type="SAM" id="Phobius"/>
    </source>
</evidence>
<evidence type="ECO:0000313" key="2">
    <source>
        <dbReference type="EMBL" id="PQB07978.1"/>
    </source>
</evidence>
<keyword evidence="3" id="KW-1185">Reference proteome</keyword>
<accession>A0A2S7KZR4</accession>
<evidence type="ECO:0000313" key="3">
    <source>
        <dbReference type="Proteomes" id="UP000239522"/>
    </source>
</evidence>
<protein>
    <submittedName>
        <fullName evidence="2">Uncharacterized protein</fullName>
    </submittedName>
</protein>
<comment type="caution">
    <text evidence="2">The sequence shown here is derived from an EMBL/GenBank/DDBJ whole genome shotgun (WGS) entry which is preliminary data.</text>
</comment>
<keyword evidence="1" id="KW-1133">Transmembrane helix</keyword>
<reference evidence="2 3" key="1">
    <citation type="submission" date="2016-11" db="EMBL/GenBank/DDBJ databases">
        <title>Trade-off between light-utilization and light-protection in marine flavobacteria.</title>
        <authorList>
            <person name="Kumagai Y."/>
        </authorList>
    </citation>
    <scope>NUCLEOTIDE SEQUENCE [LARGE SCALE GENOMIC DNA]</scope>
    <source>
        <strain evidence="2 3">ATCC 700397</strain>
    </source>
</reference>
<feature type="transmembrane region" description="Helical" evidence="1">
    <location>
        <begin position="32"/>
        <end position="51"/>
    </location>
</feature>
<keyword evidence="1" id="KW-0812">Transmembrane</keyword>
<organism evidence="2 3">
    <name type="scientific">Polaribacter filamentus</name>
    <dbReference type="NCBI Taxonomy" id="53483"/>
    <lineage>
        <taxon>Bacteria</taxon>
        <taxon>Pseudomonadati</taxon>
        <taxon>Bacteroidota</taxon>
        <taxon>Flavobacteriia</taxon>
        <taxon>Flavobacteriales</taxon>
        <taxon>Flavobacteriaceae</taxon>
    </lineage>
</organism>
<sequence>MLFVILISPSILISLPDIDFIKKHNPFNDQTSYAPKILIVVSLLLPFLCSFKVKKIGDIFRFAAYIF</sequence>